<organism evidence="18 19">
    <name type="scientific">Hungatella hathewayi</name>
    <dbReference type="NCBI Taxonomy" id="154046"/>
    <lineage>
        <taxon>Bacteria</taxon>
        <taxon>Bacillati</taxon>
        <taxon>Bacillota</taxon>
        <taxon>Clostridia</taxon>
        <taxon>Lachnospirales</taxon>
        <taxon>Lachnospiraceae</taxon>
        <taxon>Hungatella</taxon>
    </lineage>
</organism>
<evidence type="ECO:0000256" key="1">
    <source>
        <dbReference type="ARBA" id="ARBA00003926"/>
    </source>
</evidence>
<keyword evidence="15" id="KW-0460">Magnesium</keyword>
<dbReference type="Proteomes" id="UP000261023">
    <property type="component" value="Unassembled WGS sequence"/>
</dbReference>
<comment type="subcellular location">
    <subcellularLocation>
        <location evidence="2 16">Cell membrane</location>
        <topology evidence="2 16">Multi-pass membrane protein</topology>
    </subcellularLocation>
</comment>
<evidence type="ECO:0000256" key="6">
    <source>
        <dbReference type="ARBA" id="ARBA00022692"/>
    </source>
</evidence>
<dbReference type="PRINTS" id="PR00326">
    <property type="entry name" value="GTP1OBG"/>
</dbReference>
<keyword evidence="10" id="KW-0406">Ion transport</keyword>
<keyword evidence="8 16" id="KW-1133">Transmembrane helix</keyword>
<feature type="binding site" evidence="15">
    <location>
        <position position="29"/>
    </location>
    <ligand>
        <name>Mg(2+)</name>
        <dbReference type="ChEBI" id="CHEBI:18420"/>
        <label>2</label>
    </ligand>
</feature>
<evidence type="ECO:0000256" key="9">
    <source>
        <dbReference type="ARBA" id="ARBA00023004"/>
    </source>
</evidence>
<evidence type="ECO:0000313" key="19">
    <source>
        <dbReference type="Proteomes" id="UP000261023"/>
    </source>
</evidence>
<dbReference type="PANTHER" id="PTHR43185:SF1">
    <property type="entry name" value="FE(2+) TRANSPORTER FEOB"/>
    <property type="match status" value="1"/>
</dbReference>
<dbReference type="CDD" id="cd01879">
    <property type="entry name" value="FeoB"/>
    <property type="match status" value="1"/>
</dbReference>
<protein>
    <recommendedName>
        <fullName evidence="13 16">Ferrous iron transport protein B</fullName>
    </recommendedName>
</protein>
<evidence type="ECO:0000256" key="4">
    <source>
        <dbReference type="ARBA" id="ARBA00022475"/>
    </source>
</evidence>
<evidence type="ECO:0000256" key="7">
    <source>
        <dbReference type="ARBA" id="ARBA00022741"/>
    </source>
</evidence>
<feature type="binding site" evidence="14">
    <location>
        <begin position="150"/>
        <end position="152"/>
    </location>
    <ligand>
        <name>GTP</name>
        <dbReference type="ChEBI" id="CHEBI:37565"/>
        <label>1</label>
    </ligand>
</feature>
<feature type="binding site" evidence="15">
    <location>
        <position position="27"/>
    </location>
    <ligand>
        <name>Mg(2+)</name>
        <dbReference type="ChEBI" id="CHEBI:18420"/>
        <label>2</label>
    </ligand>
</feature>
<dbReference type="GO" id="GO:0005525">
    <property type="term" value="F:GTP binding"/>
    <property type="evidence" value="ECO:0007669"/>
    <property type="project" value="UniProtKB-KW"/>
</dbReference>
<evidence type="ECO:0000256" key="10">
    <source>
        <dbReference type="ARBA" id="ARBA00023065"/>
    </source>
</evidence>
<gene>
    <name evidence="18" type="primary">feoB</name>
    <name evidence="18" type="ORF">DWX31_31120</name>
</gene>
<keyword evidence="9 16" id="KW-0408">Iron</keyword>
<comment type="function">
    <text evidence="1 16">Probable transporter of a GTP-driven Fe(2+) uptake system.</text>
</comment>
<dbReference type="GO" id="GO:0046872">
    <property type="term" value="F:metal ion binding"/>
    <property type="evidence" value="ECO:0007669"/>
    <property type="project" value="UniProtKB-KW"/>
</dbReference>
<feature type="transmembrane region" description="Helical" evidence="16">
    <location>
        <begin position="291"/>
        <end position="312"/>
    </location>
</feature>
<keyword evidence="12 16" id="KW-0472">Membrane</keyword>
<keyword evidence="6 16" id="KW-0812">Transmembrane</keyword>
<evidence type="ECO:0000256" key="11">
    <source>
        <dbReference type="ARBA" id="ARBA00023134"/>
    </source>
</evidence>
<feature type="domain" description="FeoB-type G" evidence="17">
    <location>
        <begin position="8"/>
        <end position="173"/>
    </location>
</feature>
<feature type="binding site" evidence="14">
    <location>
        <begin position="40"/>
        <end position="44"/>
    </location>
    <ligand>
        <name>GTP</name>
        <dbReference type="ChEBI" id="CHEBI:37565"/>
        <label>1</label>
    </ligand>
</feature>
<keyword evidence="15" id="KW-0479">Metal-binding</keyword>
<dbReference type="InterPro" id="IPR003373">
    <property type="entry name" value="Fe2_transport_prot-B"/>
</dbReference>
<dbReference type="NCBIfam" id="TIGR00437">
    <property type="entry name" value="feoB"/>
    <property type="match status" value="1"/>
</dbReference>
<feature type="transmembrane region" description="Helical" evidence="16">
    <location>
        <begin position="654"/>
        <end position="676"/>
    </location>
</feature>
<evidence type="ECO:0000256" key="16">
    <source>
        <dbReference type="RuleBase" id="RU362098"/>
    </source>
</evidence>
<dbReference type="RefSeq" id="WP_029466211.1">
    <property type="nucleotide sequence ID" value="NZ_QSRE01000041.1"/>
</dbReference>
<dbReference type="GO" id="GO:0005886">
    <property type="term" value="C:plasma membrane"/>
    <property type="evidence" value="ECO:0007669"/>
    <property type="project" value="UniProtKB-SubCell"/>
</dbReference>
<keyword evidence="7 14" id="KW-0547">Nucleotide-binding</keyword>
<feature type="binding site" evidence="15">
    <location>
        <position position="26"/>
    </location>
    <ligand>
        <name>Mg(2+)</name>
        <dbReference type="ChEBI" id="CHEBI:18420"/>
        <label>2</label>
    </ligand>
</feature>
<dbReference type="InterPro" id="IPR011642">
    <property type="entry name" value="Gate_dom"/>
</dbReference>
<dbReference type="PANTHER" id="PTHR43185">
    <property type="entry name" value="FERROUS IRON TRANSPORT PROTEIN B"/>
    <property type="match status" value="1"/>
</dbReference>
<proteinExistence type="inferred from homology"/>
<keyword evidence="11 14" id="KW-0342">GTP-binding</keyword>
<feature type="transmembrane region" description="Helical" evidence="16">
    <location>
        <begin position="621"/>
        <end position="642"/>
    </location>
</feature>
<dbReference type="Pfam" id="PF07664">
    <property type="entry name" value="FeoB_C"/>
    <property type="match status" value="1"/>
</dbReference>
<evidence type="ECO:0000256" key="12">
    <source>
        <dbReference type="ARBA" id="ARBA00023136"/>
    </source>
</evidence>
<evidence type="ECO:0000256" key="14">
    <source>
        <dbReference type="PIRSR" id="PIRSR603373-1"/>
    </source>
</evidence>
<feature type="transmembrane region" description="Helical" evidence="16">
    <location>
        <begin position="515"/>
        <end position="533"/>
    </location>
</feature>
<dbReference type="InterPro" id="IPR030389">
    <property type="entry name" value="G_FEOB_dom"/>
</dbReference>
<evidence type="ECO:0000256" key="2">
    <source>
        <dbReference type="ARBA" id="ARBA00004651"/>
    </source>
</evidence>
<accession>A0A3E3DBT3</accession>
<dbReference type="InterPro" id="IPR027417">
    <property type="entry name" value="P-loop_NTPase"/>
</dbReference>
<dbReference type="Pfam" id="PF02421">
    <property type="entry name" value="FeoB_N"/>
    <property type="match status" value="1"/>
</dbReference>
<evidence type="ECO:0000256" key="15">
    <source>
        <dbReference type="PIRSR" id="PIRSR603373-2"/>
    </source>
</evidence>
<dbReference type="SUPFAM" id="SSF52540">
    <property type="entry name" value="P-loop containing nucleoside triphosphate hydrolases"/>
    <property type="match status" value="1"/>
</dbReference>
<reference evidence="18 19" key="1">
    <citation type="submission" date="2018-08" db="EMBL/GenBank/DDBJ databases">
        <title>A genome reference for cultivated species of the human gut microbiota.</title>
        <authorList>
            <person name="Zou Y."/>
            <person name="Xue W."/>
            <person name="Luo G."/>
        </authorList>
    </citation>
    <scope>NUCLEOTIDE SEQUENCE [LARGE SCALE GENOMIC DNA]</scope>
    <source>
        <strain evidence="18 19">AF19-13AC</strain>
    </source>
</reference>
<name>A0A3E3DBT3_9FIRM</name>
<keyword evidence="5 16" id="KW-0410">Iron transport</keyword>
<evidence type="ECO:0000259" key="17">
    <source>
        <dbReference type="PROSITE" id="PS51711"/>
    </source>
</evidence>
<evidence type="ECO:0000313" key="18">
    <source>
        <dbReference type="EMBL" id="RGD66732.1"/>
    </source>
</evidence>
<dbReference type="InterPro" id="IPR006073">
    <property type="entry name" value="GTP-bd"/>
</dbReference>
<keyword evidence="4" id="KW-1003">Cell membrane</keyword>
<feature type="binding site" evidence="14">
    <location>
        <begin position="121"/>
        <end position="124"/>
    </location>
    <ligand>
        <name>GTP</name>
        <dbReference type="ChEBI" id="CHEBI:37565"/>
        <label>1</label>
    </ligand>
</feature>
<feature type="transmembrane region" description="Helical" evidence="16">
    <location>
        <begin position="448"/>
        <end position="471"/>
    </location>
</feature>
<evidence type="ECO:0000256" key="13">
    <source>
        <dbReference type="NCBIfam" id="TIGR00437"/>
    </source>
</evidence>
<feature type="transmembrane region" description="Helical" evidence="16">
    <location>
        <begin position="424"/>
        <end position="442"/>
    </location>
</feature>
<evidence type="ECO:0000256" key="8">
    <source>
        <dbReference type="ARBA" id="ARBA00022989"/>
    </source>
</evidence>
<evidence type="ECO:0000256" key="5">
    <source>
        <dbReference type="ARBA" id="ARBA00022496"/>
    </source>
</evidence>
<feature type="transmembrane region" description="Helical" evidence="16">
    <location>
        <begin position="579"/>
        <end position="601"/>
    </location>
</feature>
<dbReference type="Pfam" id="PF07670">
    <property type="entry name" value="Gate"/>
    <property type="match status" value="2"/>
</dbReference>
<dbReference type="Gene3D" id="3.40.50.300">
    <property type="entry name" value="P-loop containing nucleotide triphosphate hydrolases"/>
    <property type="match status" value="1"/>
</dbReference>
<dbReference type="AlphaFoldDB" id="A0A3E3DBT3"/>
<dbReference type="EMBL" id="QTJW01000036">
    <property type="protein sequence ID" value="RGD66732.1"/>
    <property type="molecule type" value="Genomic_DNA"/>
</dbReference>
<feature type="transmembrane region" description="Helical" evidence="16">
    <location>
        <begin position="350"/>
        <end position="370"/>
    </location>
</feature>
<feature type="binding site" evidence="14">
    <location>
        <begin position="15"/>
        <end position="22"/>
    </location>
    <ligand>
        <name>GTP</name>
        <dbReference type="ChEBI" id="CHEBI:37565"/>
        <label>1</label>
    </ligand>
</feature>
<feature type="binding site" evidence="14">
    <location>
        <begin position="61"/>
        <end position="64"/>
    </location>
    <ligand>
        <name>GTP</name>
        <dbReference type="ChEBI" id="CHEBI:37565"/>
        <label>1</label>
    </ligand>
</feature>
<comment type="caution">
    <text evidence="18">The sequence shown here is derived from an EMBL/GenBank/DDBJ whole genome shotgun (WGS) entry which is preliminary data.</text>
</comment>
<feature type="transmembrane region" description="Helical" evidence="16">
    <location>
        <begin position="390"/>
        <end position="412"/>
    </location>
</feature>
<dbReference type="OrthoDB" id="9809127at2"/>
<keyword evidence="3 16" id="KW-0813">Transport</keyword>
<feature type="binding site" evidence="15">
    <location>
        <position position="30"/>
    </location>
    <ligand>
        <name>Mg(2+)</name>
        <dbReference type="ChEBI" id="CHEBI:18420"/>
        <label>2</label>
    </ligand>
</feature>
<dbReference type="PROSITE" id="PS51711">
    <property type="entry name" value="G_FEOB"/>
    <property type="match status" value="1"/>
</dbReference>
<dbReference type="GO" id="GO:0015093">
    <property type="term" value="F:ferrous iron transmembrane transporter activity"/>
    <property type="evidence" value="ECO:0007669"/>
    <property type="project" value="UniProtKB-UniRule"/>
</dbReference>
<feature type="transmembrane region" description="Helical" evidence="16">
    <location>
        <begin position="324"/>
        <end position="343"/>
    </location>
</feature>
<dbReference type="InterPro" id="IPR011640">
    <property type="entry name" value="Fe2_transport_prot_B_C"/>
</dbReference>
<dbReference type="InterPro" id="IPR050860">
    <property type="entry name" value="FeoB_GTPase"/>
</dbReference>
<comment type="similarity">
    <text evidence="16">Belongs to the TRAFAC class TrmE-Era-EngA-EngB-Septin-like GTPase superfamily. FeoB GTPase (TC 9.A.8) family.</text>
</comment>
<sequence>MTETQRKEPVIALLGQPNSGKSTLFNGLTGLKQHVGNWPGKTVEQKEGYFVRSNQRYTVVDLPGTYSLSANSEEEIITRDYIAEGNADAVCILADASQLERSLFMLADFAGIRTPAFLLLNMMDVAKDQGKTIDPQRLEKKLGIPVVAFSATDVRHYDGFYRALDRVLRDRPLLDTWDLEQEYQKKEGFTGIKELMPQTGMGQYSDFWLAAKLMEGDIPVTARVKDLLKPEDRRALEQQLSQIKNGALLTGECKFAWIDRLLKGAVQGEKRTASLGKFDRIATSRRYGKPLAVAIILLGLVASFIPAMPFMVGGSLLPSLLTPMLTEGLTAVHAPQFLIGLICDVGINALYFAISMIGFVFGITLVFGFIEEIGYMARISYVFDNTMAKLGLQGKAIMPFLVSFGCTIGGAAGTRVIDNWGQRILTIALAWAIPCAATWAIVPMISSVFFGVWAPLVIVAIFAVALLHMWITSKIFGRHLVKAEERTGLIMELPPYHRPKWGSLLRYVFGRTKDVLIRALKVILLISLIFWLLSYTADGNVEHSVIYRIGTFIEPLTRVFGLSWQTFLAFVSSAVSKEAALGVLSSLYAGTGTVFASTVGTAGQAANLGEILIANIAPAEALAFIFAVTFNIPCIVAVASTYQETHSAKWTGRIALYYVVMALIMSFVVYHVGLVIF</sequence>
<evidence type="ECO:0000256" key="3">
    <source>
        <dbReference type="ARBA" id="ARBA00022448"/>
    </source>
</evidence>